<evidence type="ECO:0000256" key="11">
    <source>
        <dbReference type="ARBA" id="ARBA00023136"/>
    </source>
</evidence>
<feature type="transmembrane region" description="Helical" evidence="13">
    <location>
        <begin position="314"/>
        <end position="336"/>
    </location>
</feature>
<feature type="transmembrane region" description="Helical" evidence="13">
    <location>
        <begin position="416"/>
        <end position="438"/>
    </location>
</feature>
<evidence type="ECO:0000313" key="14">
    <source>
        <dbReference type="EMBL" id="NSJ85803.1"/>
    </source>
</evidence>
<keyword evidence="7" id="KW-1003">Cell membrane</keyword>
<feature type="transmembrane region" description="Helical" evidence="13">
    <location>
        <begin position="356"/>
        <end position="379"/>
    </location>
</feature>
<dbReference type="PANTHER" id="PTHR43298">
    <property type="entry name" value="MULTIDRUG RESISTANCE PROTEIN NORM-RELATED"/>
    <property type="match status" value="1"/>
</dbReference>
<dbReference type="RefSeq" id="WP_173748845.1">
    <property type="nucleotide sequence ID" value="NZ_JAAITA010000005.1"/>
</dbReference>
<feature type="transmembrane region" description="Helical" evidence="13">
    <location>
        <begin position="192"/>
        <end position="212"/>
    </location>
</feature>
<evidence type="ECO:0000256" key="10">
    <source>
        <dbReference type="ARBA" id="ARBA00023065"/>
    </source>
</evidence>
<dbReference type="PIRSF" id="PIRSF006603">
    <property type="entry name" value="DinF"/>
    <property type="match status" value="1"/>
</dbReference>
<keyword evidence="11 13" id="KW-0472">Membrane</keyword>
<keyword evidence="9 13" id="KW-1133">Transmembrane helix</keyword>
<comment type="function">
    <text evidence="1">Multidrug efflux pump.</text>
</comment>
<gene>
    <name evidence="14" type="ORF">G5A70_06385</name>
</gene>
<comment type="subcellular location">
    <subcellularLocation>
        <location evidence="2">Cell membrane</location>
        <topology evidence="2">Multi-pass membrane protein</topology>
    </subcellularLocation>
</comment>
<keyword evidence="8 13" id="KW-0812">Transmembrane</keyword>
<dbReference type="PANTHER" id="PTHR43298:SF2">
    <property type="entry name" value="FMN_FAD EXPORTER YEEO-RELATED"/>
    <property type="match status" value="1"/>
</dbReference>
<keyword evidence="10" id="KW-0406">Ion transport</keyword>
<evidence type="ECO:0000313" key="15">
    <source>
        <dbReference type="Proteomes" id="UP000822142"/>
    </source>
</evidence>
<feature type="transmembrane region" description="Helical" evidence="13">
    <location>
        <begin position="237"/>
        <end position="262"/>
    </location>
</feature>
<organism evidence="14 15">
    <name type="scientific">Blautia hansenii</name>
    <name type="common">Ruminococcus hansenii</name>
    <dbReference type="NCBI Taxonomy" id="1322"/>
    <lineage>
        <taxon>Bacteria</taxon>
        <taxon>Bacillati</taxon>
        <taxon>Bacillota</taxon>
        <taxon>Clostridia</taxon>
        <taxon>Lachnospirales</taxon>
        <taxon>Lachnospiraceae</taxon>
        <taxon>Blautia</taxon>
    </lineage>
</organism>
<evidence type="ECO:0000256" key="1">
    <source>
        <dbReference type="ARBA" id="ARBA00003408"/>
    </source>
</evidence>
<evidence type="ECO:0000256" key="6">
    <source>
        <dbReference type="ARBA" id="ARBA00022449"/>
    </source>
</evidence>
<feature type="transmembrane region" description="Helical" evidence="13">
    <location>
        <begin position="166"/>
        <end position="186"/>
    </location>
</feature>
<dbReference type="InterPro" id="IPR050222">
    <property type="entry name" value="MATE_MdtK"/>
</dbReference>
<feature type="transmembrane region" description="Helical" evidence="13">
    <location>
        <begin position="391"/>
        <end position="410"/>
    </location>
</feature>
<proteinExistence type="inferred from homology"/>
<dbReference type="NCBIfam" id="TIGR00797">
    <property type="entry name" value="matE"/>
    <property type="match status" value="1"/>
</dbReference>
<accession>A0ABX2I5R4</accession>
<evidence type="ECO:0000256" key="4">
    <source>
        <dbReference type="ARBA" id="ARBA00020268"/>
    </source>
</evidence>
<dbReference type="Proteomes" id="UP000822142">
    <property type="component" value="Unassembled WGS sequence"/>
</dbReference>
<evidence type="ECO:0000256" key="5">
    <source>
        <dbReference type="ARBA" id="ARBA00022448"/>
    </source>
</evidence>
<keyword evidence="6" id="KW-0050">Antiport</keyword>
<evidence type="ECO:0000256" key="8">
    <source>
        <dbReference type="ARBA" id="ARBA00022692"/>
    </source>
</evidence>
<feature type="transmembrane region" description="Helical" evidence="13">
    <location>
        <begin position="91"/>
        <end position="113"/>
    </location>
</feature>
<evidence type="ECO:0000256" key="9">
    <source>
        <dbReference type="ARBA" id="ARBA00022989"/>
    </source>
</evidence>
<feature type="transmembrane region" description="Helical" evidence="13">
    <location>
        <begin position="58"/>
        <end position="79"/>
    </location>
</feature>
<dbReference type="CDD" id="cd13138">
    <property type="entry name" value="MATE_yoeA_like"/>
    <property type="match status" value="1"/>
</dbReference>
<sequence length="447" mass="47738">MQKNFTKGSVLKALMAFSMPYLLSCFLQTFYGMADLYVTGQYNKAAAISAVSIGSQVMHMLAVVVVGLAMGTTVLLGQAVGEKNQEKAGKIVGNTVVLFLAVSVVFTGLLLLGTDQIMEWVAVPKEALAQTKSYLTICFCGIPFITAYNILSCIFRGMGDSKSPMYFVAAACVLNILLDFLFIGGFQMAATGAALGTVLSQTASVIMAFAVIRKKKEFALHLTGRDLRPERETLGKILKIGVPVACQDGFIQISFILITVIANQRGVVAAAGVGIVEKVISFLFLVPSAMLSSISAIAAQNVGAGKHERAEKTLGYGLLISVSFGIVAALACNLAPEMILGLFSKEKDIIFMGSQYLKAYALDCAIAGVHFCFSGYFCAYGKSTVSFLHNLISMAAVRVPGAYLAAVYFPDTLYPMGLAAPAGSLLSSVICMAVFLYFRKRRIRQSL</sequence>
<feature type="transmembrane region" description="Helical" evidence="13">
    <location>
        <begin position="282"/>
        <end position="302"/>
    </location>
</feature>
<comment type="caution">
    <text evidence="14">The sequence shown here is derived from an EMBL/GenBank/DDBJ whole genome shotgun (WGS) entry which is preliminary data.</text>
</comment>
<feature type="transmembrane region" description="Helical" evidence="13">
    <location>
        <begin position="21"/>
        <end position="38"/>
    </location>
</feature>
<evidence type="ECO:0000256" key="2">
    <source>
        <dbReference type="ARBA" id="ARBA00004651"/>
    </source>
</evidence>
<reference evidence="14 15" key="1">
    <citation type="journal article" date="2020" name="Cell Host Microbe">
        <title>Functional and Genomic Variation between Human-Derived Isolates of Lachnospiraceae Reveals Inter- and Intra-Species Diversity.</title>
        <authorList>
            <person name="Sorbara M.T."/>
            <person name="Littmann E.R."/>
            <person name="Fontana E."/>
            <person name="Moody T.U."/>
            <person name="Kohout C.E."/>
            <person name="Gjonbalaj M."/>
            <person name="Eaton V."/>
            <person name="Seok R."/>
            <person name="Leiner I.M."/>
            <person name="Pamer E.G."/>
        </authorList>
    </citation>
    <scope>NUCLEOTIDE SEQUENCE [LARGE SCALE GENOMIC DNA]</scope>
    <source>
        <strain evidence="14 15">MSK.15.26</strain>
    </source>
</reference>
<keyword evidence="15" id="KW-1185">Reference proteome</keyword>
<dbReference type="InterPro" id="IPR048279">
    <property type="entry name" value="MdtK-like"/>
</dbReference>
<name>A0ABX2I5R4_BLAHA</name>
<evidence type="ECO:0000256" key="13">
    <source>
        <dbReference type="SAM" id="Phobius"/>
    </source>
</evidence>
<dbReference type="EMBL" id="JAAITA010000005">
    <property type="protein sequence ID" value="NSJ85803.1"/>
    <property type="molecule type" value="Genomic_DNA"/>
</dbReference>
<feature type="transmembrane region" description="Helical" evidence="13">
    <location>
        <begin position="133"/>
        <end position="154"/>
    </location>
</feature>
<evidence type="ECO:0000256" key="3">
    <source>
        <dbReference type="ARBA" id="ARBA00010199"/>
    </source>
</evidence>
<protein>
    <recommendedName>
        <fullName evidence="4">Probable multidrug resistance protein NorM</fullName>
    </recommendedName>
    <alternativeName>
        <fullName evidence="12">Multidrug-efflux transporter</fullName>
    </alternativeName>
</protein>
<dbReference type="InterPro" id="IPR002528">
    <property type="entry name" value="MATE_fam"/>
</dbReference>
<evidence type="ECO:0000256" key="12">
    <source>
        <dbReference type="ARBA" id="ARBA00031636"/>
    </source>
</evidence>
<evidence type="ECO:0000256" key="7">
    <source>
        <dbReference type="ARBA" id="ARBA00022475"/>
    </source>
</evidence>
<comment type="similarity">
    <text evidence="3">Belongs to the multi antimicrobial extrusion (MATE) (TC 2.A.66.1) family.</text>
</comment>
<dbReference type="Pfam" id="PF01554">
    <property type="entry name" value="MatE"/>
    <property type="match status" value="2"/>
</dbReference>
<keyword evidence="5" id="KW-0813">Transport</keyword>